<comment type="caution">
    <text evidence="1">The sequence shown here is derived from an EMBL/GenBank/DDBJ whole genome shotgun (WGS) entry which is preliminary data.</text>
</comment>
<proteinExistence type="predicted"/>
<accession>A0ABS1KXZ3</accession>
<dbReference type="RefSeq" id="WP_202013781.1">
    <property type="nucleotide sequence ID" value="NZ_JAERRB010000009.1"/>
</dbReference>
<gene>
    <name evidence="1" type="ORF">JI741_23095</name>
</gene>
<name>A0ABS1KXZ3_9BACT</name>
<sequence>MVNGSFEEYSKCNCDDGEIDFSIGWFQQVGSTDYYNACCKRKNLTRVPFNKSGFQQPFGIGNAYAGLFLFYHEKKDRSNGYFNREYLHTKFREPLEANRKYLISFYYSMADSSVFYTDHFSVNLSREKTLKYYDGMEDVLIGEHMLSEKVGKVDAMDTVNWHKVEFQYLSKGKEEYLTVGFFKSDLSKRGFQSIVEKNRLRKTNTFENACYYYIDNVSVVPMKVKEEFSHQ</sequence>
<reference evidence="1 2" key="1">
    <citation type="submission" date="2021-01" db="EMBL/GenBank/DDBJ databases">
        <title>Chryseolinea sp. Jin1 Genome sequencing and assembly.</title>
        <authorList>
            <person name="Kim I."/>
        </authorList>
    </citation>
    <scope>NUCLEOTIDE SEQUENCE [LARGE SCALE GENOMIC DNA]</scope>
    <source>
        <strain evidence="1 2">Jin1</strain>
    </source>
</reference>
<dbReference type="Proteomes" id="UP000613030">
    <property type="component" value="Unassembled WGS sequence"/>
</dbReference>
<protein>
    <submittedName>
        <fullName evidence="1">Uncharacterized protein</fullName>
    </submittedName>
</protein>
<evidence type="ECO:0000313" key="1">
    <source>
        <dbReference type="EMBL" id="MBL0744137.1"/>
    </source>
</evidence>
<keyword evidence="2" id="KW-1185">Reference proteome</keyword>
<organism evidence="1 2">
    <name type="scientific">Chryseolinea lacunae</name>
    <dbReference type="NCBI Taxonomy" id="2801331"/>
    <lineage>
        <taxon>Bacteria</taxon>
        <taxon>Pseudomonadati</taxon>
        <taxon>Bacteroidota</taxon>
        <taxon>Cytophagia</taxon>
        <taxon>Cytophagales</taxon>
        <taxon>Fulvivirgaceae</taxon>
        <taxon>Chryseolinea</taxon>
    </lineage>
</organism>
<dbReference type="EMBL" id="JAERRB010000009">
    <property type="protein sequence ID" value="MBL0744137.1"/>
    <property type="molecule type" value="Genomic_DNA"/>
</dbReference>
<evidence type="ECO:0000313" key="2">
    <source>
        <dbReference type="Proteomes" id="UP000613030"/>
    </source>
</evidence>